<dbReference type="PATRIC" id="fig|1117108.3.peg.1367"/>
<keyword evidence="7 8" id="KW-0456">Lyase</keyword>
<evidence type="ECO:0000256" key="4">
    <source>
        <dbReference type="ARBA" id="ARBA00011990"/>
    </source>
</evidence>
<evidence type="ECO:0000313" key="10">
    <source>
        <dbReference type="EMBL" id="EPY07902.1"/>
    </source>
</evidence>
<evidence type="ECO:0000256" key="3">
    <source>
        <dbReference type="ARBA" id="ARBA00008178"/>
    </source>
</evidence>
<dbReference type="NCBIfam" id="TIGR01181">
    <property type="entry name" value="dTDP_gluc_dehyt"/>
    <property type="match status" value="1"/>
</dbReference>
<dbReference type="InterPro" id="IPR016040">
    <property type="entry name" value="NAD(P)-bd_dom"/>
</dbReference>
<dbReference type="CDD" id="cd05246">
    <property type="entry name" value="dTDP_GD_SDR_e"/>
    <property type="match status" value="1"/>
</dbReference>
<dbReference type="GO" id="GO:0008460">
    <property type="term" value="F:dTDP-glucose 4,6-dehydratase activity"/>
    <property type="evidence" value="ECO:0007669"/>
    <property type="project" value="UniProtKB-EC"/>
</dbReference>
<sequence length="344" mass="39252">MENNLKTILVTGGSGFIGSNFILYLLGRYAHYRVVNIDKLTYAADQDNLSAVESNPRYIFVEGDITNRGVVEQVFKQYKVEGVIHFAAESHVDNSISNPGQFIETNVNGTFILLDVARQNWMKGPFEYKDEFKNCRFHHISTDEVYGSLGVEGYFTEVTPYAPNSPYSASKASSDMIVRSYYHTYGLNVVTTNCSNNYGPRQHEEKLIPKIIKNALSLTQIPIYGSGDNVRDWLYVEDHCSGIDLVYHSGKSGETYNIGGRNERTNNYIVHKICEILDEIAVEYKQNKISSYKELITYVQDRPGHDLRYAIDASKLENELNWKANENFESGIEKTVRWFMESCK</sequence>
<comment type="similarity">
    <text evidence="3 8">Belongs to the NAD(P)-dependent epimerase/dehydratase family. dTDP-glucose dehydratase subfamily.</text>
</comment>
<dbReference type="InterPro" id="IPR036291">
    <property type="entry name" value="NAD(P)-bd_dom_sf"/>
</dbReference>
<evidence type="ECO:0000259" key="9">
    <source>
        <dbReference type="Pfam" id="PF16363"/>
    </source>
</evidence>
<name>S9SQ67_PAEAL</name>
<dbReference type="eggNOG" id="COG1088">
    <property type="taxonomic scope" value="Bacteria"/>
</dbReference>
<comment type="cofactor">
    <cofactor evidence="2 8">
        <name>NAD(+)</name>
        <dbReference type="ChEBI" id="CHEBI:57540"/>
    </cofactor>
</comment>
<organism evidence="10 11">
    <name type="scientific">Paenibacillus alvei TS-15</name>
    <dbReference type="NCBI Taxonomy" id="1117108"/>
    <lineage>
        <taxon>Bacteria</taxon>
        <taxon>Bacillati</taxon>
        <taxon>Bacillota</taxon>
        <taxon>Bacilli</taxon>
        <taxon>Bacillales</taxon>
        <taxon>Paenibacillaceae</taxon>
        <taxon>Paenibacillus</taxon>
    </lineage>
</organism>
<comment type="caution">
    <text evidence="10">The sequence shown here is derived from an EMBL/GenBank/DDBJ whole genome shotgun (WGS) entry which is preliminary data.</text>
</comment>
<dbReference type="GO" id="GO:0009225">
    <property type="term" value="P:nucleotide-sugar metabolic process"/>
    <property type="evidence" value="ECO:0007669"/>
    <property type="project" value="InterPro"/>
</dbReference>
<accession>S9SQ67</accession>
<evidence type="ECO:0000256" key="5">
    <source>
        <dbReference type="ARBA" id="ARBA00016977"/>
    </source>
</evidence>
<evidence type="ECO:0000313" key="11">
    <source>
        <dbReference type="Proteomes" id="UP000015344"/>
    </source>
</evidence>
<dbReference type="Gene3D" id="3.40.50.720">
    <property type="entry name" value="NAD(P)-binding Rossmann-like Domain"/>
    <property type="match status" value="1"/>
</dbReference>
<dbReference type="EMBL" id="ATMT01000028">
    <property type="protein sequence ID" value="EPY07902.1"/>
    <property type="molecule type" value="Genomic_DNA"/>
</dbReference>
<keyword evidence="6" id="KW-0520">NAD</keyword>
<dbReference type="Proteomes" id="UP000015344">
    <property type="component" value="Unassembled WGS sequence"/>
</dbReference>
<proteinExistence type="inferred from homology"/>
<protein>
    <recommendedName>
        <fullName evidence="5 8">dTDP-glucose 4,6-dehydratase</fullName>
        <ecNumber evidence="4 8">4.2.1.46</ecNumber>
    </recommendedName>
</protein>
<dbReference type="AlphaFoldDB" id="S9SQ67"/>
<feature type="domain" description="NAD(P)-binding" evidence="9">
    <location>
        <begin position="9"/>
        <end position="335"/>
    </location>
</feature>
<evidence type="ECO:0000256" key="6">
    <source>
        <dbReference type="ARBA" id="ARBA00023027"/>
    </source>
</evidence>
<dbReference type="SUPFAM" id="SSF51735">
    <property type="entry name" value="NAD(P)-binding Rossmann-fold domains"/>
    <property type="match status" value="1"/>
</dbReference>
<evidence type="ECO:0000256" key="1">
    <source>
        <dbReference type="ARBA" id="ARBA00001539"/>
    </source>
</evidence>
<dbReference type="PANTHER" id="PTHR43000">
    <property type="entry name" value="DTDP-D-GLUCOSE 4,6-DEHYDRATASE-RELATED"/>
    <property type="match status" value="1"/>
</dbReference>
<dbReference type="EC" id="4.2.1.46" evidence="4 8"/>
<evidence type="ECO:0000256" key="7">
    <source>
        <dbReference type="ARBA" id="ARBA00023239"/>
    </source>
</evidence>
<dbReference type="Pfam" id="PF16363">
    <property type="entry name" value="GDP_Man_Dehyd"/>
    <property type="match status" value="1"/>
</dbReference>
<reference evidence="10 11" key="1">
    <citation type="submission" date="2013-05" db="EMBL/GenBank/DDBJ databases">
        <authorList>
            <person name="Strain E.A."/>
            <person name="Brown E."/>
            <person name="Allard M.W."/>
            <person name="Luo Y.L."/>
        </authorList>
    </citation>
    <scope>NUCLEOTIDE SEQUENCE [LARGE SCALE GENOMIC DNA]</scope>
    <source>
        <strain evidence="10 11">TS-15</strain>
    </source>
</reference>
<comment type="catalytic activity">
    <reaction evidence="1 8">
        <text>dTDP-alpha-D-glucose = dTDP-4-dehydro-6-deoxy-alpha-D-glucose + H2O</text>
        <dbReference type="Rhea" id="RHEA:17221"/>
        <dbReference type="ChEBI" id="CHEBI:15377"/>
        <dbReference type="ChEBI" id="CHEBI:57477"/>
        <dbReference type="ChEBI" id="CHEBI:57649"/>
        <dbReference type="EC" id="4.2.1.46"/>
    </reaction>
</comment>
<evidence type="ECO:0000256" key="8">
    <source>
        <dbReference type="RuleBase" id="RU004473"/>
    </source>
</evidence>
<evidence type="ECO:0000256" key="2">
    <source>
        <dbReference type="ARBA" id="ARBA00001911"/>
    </source>
</evidence>
<gene>
    <name evidence="10" type="ORF">PAALTS15_06649</name>
</gene>
<dbReference type="RefSeq" id="WP_021258807.1">
    <property type="nucleotide sequence ID" value="NZ_ATMT01000028.1"/>
</dbReference>
<dbReference type="Gene3D" id="3.90.25.10">
    <property type="entry name" value="UDP-galactose 4-epimerase, domain 1"/>
    <property type="match status" value="1"/>
</dbReference>
<dbReference type="InterPro" id="IPR005888">
    <property type="entry name" value="dTDP_Gluc_deHydtase"/>
</dbReference>